<organism evidence="2">
    <name type="scientific">Hemiselmis andersenii</name>
    <name type="common">Cryptophyte alga</name>
    <dbReference type="NCBI Taxonomy" id="464988"/>
    <lineage>
        <taxon>Eukaryota</taxon>
        <taxon>Cryptophyceae</taxon>
        <taxon>Cryptomonadales</taxon>
        <taxon>Hemiselmidaceae</taxon>
        <taxon>Hemiselmis</taxon>
    </lineage>
</organism>
<keyword evidence="1" id="KW-0812">Transmembrane</keyword>
<protein>
    <recommendedName>
        <fullName evidence="3">TMC domain-containing protein</fullName>
    </recommendedName>
</protein>
<feature type="transmembrane region" description="Helical" evidence="1">
    <location>
        <begin position="393"/>
        <end position="416"/>
    </location>
</feature>
<accession>A0A7S1HM89</accession>
<proteinExistence type="predicted"/>
<reference evidence="2" key="1">
    <citation type="submission" date="2021-01" db="EMBL/GenBank/DDBJ databases">
        <authorList>
            <person name="Corre E."/>
            <person name="Pelletier E."/>
            <person name="Niang G."/>
            <person name="Scheremetjew M."/>
            <person name="Finn R."/>
            <person name="Kale V."/>
            <person name="Holt S."/>
            <person name="Cochrane G."/>
            <person name="Meng A."/>
            <person name="Brown T."/>
            <person name="Cohen L."/>
        </authorList>
    </citation>
    <scope>NUCLEOTIDE SEQUENCE</scope>
    <source>
        <strain evidence="2">CCMP644</strain>
    </source>
</reference>
<feature type="transmembrane region" description="Helical" evidence="1">
    <location>
        <begin position="537"/>
        <end position="557"/>
    </location>
</feature>
<evidence type="ECO:0008006" key="3">
    <source>
        <dbReference type="Google" id="ProtNLM"/>
    </source>
</evidence>
<feature type="transmembrane region" description="Helical" evidence="1">
    <location>
        <begin position="323"/>
        <end position="343"/>
    </location>
</feature>
<gene>
    <name evidence="2" type="ORF">HAND00432_LOCUS36531</name>
</gene>
<dbReference type="AlphaFoldDB" id="A0A7S1HM89"/>
<feature type="transmembrane region" description="Helical" evidence="1">
    <location>
        <begin position="204"/>
        <end position="224"/>
    </location>
</feature>
<dbReference type="EMBL" id="HBFX01060653">
    <property type="protein sequence ID" value="CAD8985518.1"/>
    <property type="molecule type" value="Transcribed_RNA"/>
</dbReference>
<evidence type="ECO:0000256" key="1">
    <source>
        <dbReference type="SAM" id="Phobius"/>
    </source>
</evidence>
<feature type="transmembrane region" description="Helical" evidence="1">
    <location>
        <begin position="428"/>
        <end position="451"/>
    </location>
</feature>
<keyword evidence="1" id="KW-0472">Membrane</keyword>
<sequence>MLRSWYVQAQVQWVRLTLLADPYTKSVEQLKIVMPLSLAYFQTLRWQSLTNLSLILVSVPHMLAWTQGWEAINDTLITPSSGWLVTMIPTELYSVSMPILYVVLFAITYAVLFLSTIRRIFADLQMRSRSQLKQGDDKHKFSRVVLNSWNSGISSRVEREALGKSVTAALKLIKAQEEQFVPKDDEWGDEEEQQRLRWVRGGEVLANLILIVSTWTLLEVFLPSDTIQYPQGIERLVGPIIAACVNVLVIPVATHHLVALGRYPPRLVAQIEYVRVFLGRFANIIVVLRRQFLFLQDTGRVWRGASLPMDACYCEDEVGVNLVWYWVCDWIAIMFKCGLFPLLKAAAVSAKVVKSRHQSVKPSFMATAWLVDHACNNLLLMLSLPFYPVAGLLAQGAGIVGFYVQRVCVVNLWEYPKKIVSDPKQTKFAFSLVSLSCLVIATMAYFFVWVYVSTDTVLAPICKVALLYENATAGDPCYYDATTLTTFSAETSYDCAPYLSSACAGRASHGGGASRPLFLLATPAATMASLMQDFVDIIGTPLLAWAAAIILFLRFMVQRNYRVLFQEYVEEKRYRLLIDQSNLERALKKQDRLLAIQRMN</sequence>
<feature type="transmembrane region" description="Helical" evidence="1">
    <location>
        <begin position="236"/>
        <end position="261"/>
    </location>
</feature>
<evidence type="ECO:0000313" key="2">
    <source>
        <dbReference type="EMBL" id="CAD8985518.1"/>
    </source>
</evidence>
<keyword evidence="1" id="KW-1133">Transmembrane helix</keyword>
<feature type="transmembrane region" description="Helical" evidence="1">
    <location>
        <begin position="99"/>
        <end position="121"/>
    </location>
</feature>
<name>A0A7S1HM89_HEMAN</name>